<dbReference type="PANTHER" id="PTHR14449:SF2">
    <property type="entry name" value="FANCONI ANEMIA GROUP F PROTEIN"/>
    <property type="match status" value="1"/>
</dbReference>
<organism evidence="1 2">
    <name type="scientific">Linum trigynum</name>
    <dbReference type="NCBI Taxonomy" id="586398"/>
    <lineage>
        <taxon>Eukaryota</taxon>
        <taxon>Viridiplantae</taxon>
        <taxon>Streptophyta</taxon>
        <taxon>Embryophyta</taxon>
        <taxon>Tracheophyta</taxon>
        <taxon>Spermatophyta</taxon>
        <taxon>Magnoliopsida</taxon>
        <taxon>eudicotyledons</taxon>
        <taxon>Gunneridae</taxon>
        <taxon>Pentapetalae</taxon>
        <taxon>rosids</taxon>
        <taxon>fabids</taxon>
        <taxon>Malpighiales</taxon>
        <taxon>Linaceae</taxon>
        <taxon>Linum</taxon>
    </lineage>
</organism>
<gene>
    <name evidence="1" type="ORF">LTRI10_LOCUS22235</name>
</gene>
<name>A0AAV2E4M4_9ROSI</name>
<sequence length="467" mass="52543">MGWNYPGISLEEMVKLIKGFVDILLLASGYLSTGLLADWDSQNIKKAFQWASFFQNVLTDMSSTDDYQDSVKELKAALCHLKSDTSFPEGLASISYASLLHAKDFVLEHLCGCLPLRNLHLRALLLAMVEVDLEKLPGAEHDRLNTYLIKLQLKNAPGTSSPQILEKNTTSTTKISECSSGDLTNLTIEACLARQSTVLSISKVEEGLAILSDACGLSSKTDSTSLLLKKQKHSRVLMSSGNMELLVRYDKRNGWRSKNLSYFLHKRTIRMVAGASIMLSSPKNQWEQVLKRLIASTQCRDNWIHETIELLLLGYIANKWSTVVEYLMSFSCDTLTVLKMYQALCNLLPTISQATHFKVQAASSKETRILEYVVDLLGDHLQPLWQLSPVLVAVGIPFWSPVFRYYLSEIEIQLKGKSSTMRFCNCVQEMKEHEECELAERIWCLYIFHIGGSHVLYGAKLPTPLES</sequence>
<dbReference type="InterPro" id="IPR035428">
    <property type="entry name" value="FANCF"/>
</dbReference>
<dbReference type="AlphaFoldDB" id="A0AAV2E4M4"/>
<reference evidence="1 2" key="1">
    <citation type="submission" date="2024-04" db="EMBL/GenBank/DDBJ databases">
        <authorList>
            <person name="Fracassetti M."/>
        </authorList>
    </citation>
    <scope>NUCLEOTIDE SEQUENCE [LARGE SCALE GENOMIC DNA]</scope>
</reference>
<dbReference type="EMBL" id="OZ034817">
    <property type="protein sequence ID" value="CAL1380816.1"/>
    <property type="molecule type" value="Genomic_DNA"/>
</dbReference>
<keyword evidence="2" id="KW-1185">Reference proteome</keyword>
<proteinExistence type="predicted"/>
<dbReference type="PANTHER" id="PTHR14449">
    <property type="entry name" value="FANCONI ANEMIA GROUP F PROTEIN FANCF"/>
    <property type="match status" value="1"/>
</dbReference>
<dbReference type="Proteomes" id="UP001497516">
    <property type="component" value="Chromosome 4"/>
</dbReference>
<dbReference type="GO" id="GO:0036297">
    <property type="term" value="P:interstrand cross-link repair"/>
    <property type="evidence" value="ECO:0007669"/>
    <property type="project" value="InterPro"/>
</dbReference>
<dbReference type="Pfam" id="PF11107">
    <property type="entry name" value="FANCF"/>
    <property type="match status" value="1"/>
</dbReference>
<protein>
    <submittedName>
        <fullName evidence="1">Uncharacterized protein</fullName>
    </submittedName>
</protein>
<accession>A0AAV2E4M4</accession>
<evidence type="ECO:0000313" key="2">
    <source>
        <dbReference type="Proteomes" id="UP001497516"/>
    </source>
</evidence>
<evidence type="ECO:0000313" key="1">
    <source>
        <dbReference type="EMBL" id="CAL1380816.1"/>
    </source>
</evidence>
<dbReference type="GO" id="GO:0043240">
    <property type="term" value="C:Fanconi anaemia nuclear complex"/>
    <property type="evidence" value="ECO:0007669"/>
    <property type="project" value="InterPro"/>
</dbReference>